<feature type="region of interest" description="Disordered" evidence="1">
    <location>
        <begin position="1"/>
        <end position="34"/>
    </location>
</feature>
<evidence type="ECO:0000313" key="2">
    <source>
        <dbReference type="EMBL" id="CAK0890322.1"/>
    </source>
</evidence>
<dbReference type="EMBL" id="CAUYUJ010019337">
    <property type="protein sequence ID" value="CAK0890322.1"/>
    <property type="molecule type" value="Genomic_DNA"/>
</dbReference>
<sequence length="103" mass="10896">MSWQMTAPHTRLPPEKGSEKVESPSPGSAQSSVGTSCSFGWRVMITPPLSITIAAFRTPPLEYTGAPNTAEMPASGHAAEIAPSAVSHRSGVLGRRRRRKGSP</sequence>
<organism evidence="2 3">
    <name type="scientific">Prorocentrum cordatum</name>
    <dbReference type="NCBI Taxonomy" id="2364126"/>
    <lineage>
        <taxon>Eukaryota</taxon>
        <taxon>Sar</taxon>
        <taxon>Alveolata</taxon>
        <taxon>Dinophyceae</taxon>
        <taxon>Prorocentrales</taxon>
        <taxon>Prorocentraceae</taxon>
        <taxon>Prorocentrum</taxon>
    </lineage>
</organism>
<proteinExistence type="predicted"/>
<name>A0ABN9WYM5_9DINO</name>
<evidence type="ECO:0000313" key="3">
    <source>
        <dbReference type="Proteomes" id="UP001189429"/>
    </source>
</evidence>
<accession>A0ABN9WYM5</accession>
<reference evidence="2" key="1">
    <citation type="submission" date="2023-10" db="EMBL/GenBank/DDBJ databases">
        <authorList>
            <person name="Chen Y."/>
            <person name="Shah S."/>
            <person name="Dougan E. K."/>
            <person name="Thang M."/>
            <person name="Chan C."/>
        </authorList>
    </citation>
    <scope>NUCLEOTIDE SEQUENCE [LARGE SCALE GENOMIC DNA]</scope>
</reference>
<comment type="caution">
    <text evidence="2">The sequence shown here is derived from an EMBL/GenBank/DDBJ whole genome shotgun (WGS) entry which is preliminary data.</text>
</comment>
<keyword evidence="3" id="KW-1185">Reference proteome</keyword>
<evidence type="ECO:0000256" key="1">
    <source>
        <dbReference type="SAM" id="MobiDB-lite"/>
    </source>
</evidence>
<feature type="compositionally biased region" description="Polar residues" evidence="1">
    <location>
        <begin position="25"/>
        <end position="34"/>
    </location>
</feature>
<feature type="compositionally biased region" description="Basic residues" evidence="1">
    <location>
        <begin position="94"/>
        <end position="103"/>
    </location>
</feature>
<protein>
    <submittedName>
        <fullName evidence="2">Uncharacterized protein</fullName>
    </submittedName>
</protein>
<dbReference type="Proteomes" id="UP001189429">
    <property type="component" value="Unassembled WGS sequence"/>
</dbReference>
<feature type="compositionally biased region" description="Basic and acidic residues" evidence="1">
    <location>
        <begin position="12"/>
        <end position="22"/>
    </location>
</feature>
<feature type="region of interest" description="Disordered" evidence="1">
    <location>
        <begin position="65"/>
        <end position="103"/>
    </location>
</feature>
<gene>
    <name evidence="2" type="ORF">PCOR1329_LOCUS70596</name>
</gene>